<feature type="coiled-coil region" evidence="2">
    <location>
        <begin position="59"/>
        <end position="93"/>
    </location>
</feature>
<evidence type="ECO:0000256" key="2">
    <source>
        <dbReference type="SAM" id="Coils"/>
    </source>
</evidence>
<dbReference type="InterPro" id="IPR001584">
    <property type="entry name" value="Integrase_cat-core"/>
</dbReference>
<dbReference type="Proteomes" id="UP000625804">
    <property type="component" value="Unassembled WGS sequence"/>
</dbReference>
<dbReference type="Pfam" id="PF00665">
    <property type="entry name" value="rve"/>
    <property type="match status" value="1"/>
</dbReference>
<gene>
    <name evidence="4" type="ORF">HR057_13310</name>
</gene>
<keyword evidence="2" id="KW-0175">Coiled coil</keyword>
<dbReference type="GO" id="GO:0004803">
    <property type="term" value="F:transposase activity"/>
    <property type="evidence" value="ECO:0007669"/>
    <property type="project" value="InterPro"/>
</dbReference>
<dbReference type="NCBIfam" id="NF033516">
    <property type="entry name" value="transpos_IS3"/>
    <property type="match status" value="1"/>
</dbReference>
<evidence type="ECO:0000313" key="4">
    <source>
        <dbReference type="EMBL" id="NSL52730.1"/>
    </source>
</evidence>
<sequence>MSQKRYNQEFKQTVVELYRSGTPVSQLSSEYGVSEVTIYKWIKQLSPIECEQELTLADIEAIQKENLRLKQEIENLKKGYDHIREKIDEQELIDLITKESEHHPIQMMCRVLKMPKSTYYQSFHKKPNSYHVSNEQLLERIRAIHKESKGRYGAPKIFEILKKEGYTGSINRVQRLMKQAGIQSCIVKKFRPTPTQKPVEERENVLNQDFSTTTINEKWVADITYVHTLRDGWCYLASVLDLHTKKVVGYKFSRTMTTEIVLEALQNAIQDQKPDPGLIVHTDLGTQYTSEAFQKLLKKHEMVPSFSRKGCPYDNACIESFHAILKKEEVYLTKYESFKTARIALFQFIEGWYNRKRIHGSIGYLTPDEYEKMCRIAA</sequence>
<evidence type="ECO:0000313" key="5">
    <source>
        <dbReference type="Proteomes" id="UP000625804"/>
    </source>
</evidence>
<dbReference type="PROSITE" id="PS50994">
    <property type="entry name" value="INTEGRASE"/>
    <property type="match status" value="1"/>
</dbReference>
<dbReference type="InterPro" id="IPR002514">
    <property type="entry name" value="Transposase_8"/>
</dbReference>
<dbReference type="Gene3D" id="3.30.420.10">
    <property type="entry name" value="Ribonuclease H-like superfamily/Ribonuclease H"/>
    <property type="match status" value="1"/>
</dbReference>
<accession>A0A8J8GI23</accession>
<dbReference type="Pfam" id="PF01527">
    <property type="entry name" value="HTH_Tnp_1"/>
    <property type="match status" value="1"/>
</dbReference>
<keyword evidence="5" id="KW-1185">Reference proteome</keyword>
<evidence type="ECO:0000259" key="3">
    <source>
        <dbReference type="PROSITE" id="PS50994"/>
    </source>
</evidence>
<dbReference type="AlphaFoldDB" id="A0A8J8GI23"/>
<dbReference type="Pfam" id="PF13276">
    <property type="entry name" value="HTH_21"/>
    <property type="match status" value="1"/>
</dbReference>
<dbReference type="GO" id="GO:0015074">
    <property type="term" value="P:DNA integration"/>
    <property type="evidence" value="ECO:0007669"/>
    <property type="project" value="InterPro"/>
</dbReference>
<dbReference type="EMBL" id="JABTTE010000020">
    <property type="protein sequence ID" value="NSL52730.1"/>
    <property type="molecule type" value="Genomic_DNA"/>
</dbReference>
<dbReference type="InterPro" id="IPR048020">
    <property type="entry name" value="Transpos_IS3"/>
</dbReference>
<dbReference type="SUPFAM" id="SSF46689">
    <property type="entry name" value="Homeodomain-like"/>
    <property type="match status" value="1"/>
</dbReference>
<dbReference type="InterPro" id="IPR025948">
    <property type="entry name" value="HTH-like_dom"/>
</dbReference>
<name>A0A8J8GI23_9BACI</name>
<dbReference type="GO" id="GO:0006313">
    <property type="term" value="P:DNA transposition"/>
    <property type="evidence" value="ECO:0007669"/>
    <property type="project" value="InterPro"/>
</dbReference>
<proteinExistence type="predicted"/>
<reference evidence="4" key="1">
    <citation type="submission" date="2020-06" db="EMBL/GenBank/DDBJ databases">
        <title>A novel thermopfilic bacterium from Erzurum, Turkey.</title>
        <authorList>
            <person name="Adiguzel A."/>
            <person name="Ay H."/>
            <person name="Baltaci M.O."/>
        </authorList>
    </citation>
    <scope>NUCLEOTIDE SEQUENCE</scope>
    <source>
        <strain evidence="4">P2</strain>
    </source>
</reference>
<organism evidence="4 5">
    <name type="scientific">Calidifontibacillus erzurumensis</name>
    <dbReference type="NCBI Taxonomy" id="2741433"/>
    <lineage>
        <taxon>Bacteria</taxon>
        <taxon>Bacillati</taxon>
        <taxon>Bacillota</taxon>
        <taxon>Bacilli</taxon>
        <taxon>Bacillales</taxon>
        <taxon>Bacillaceae</taxon>
        <taxon>Calidifontibacillus/Schinkia group</taxon>
        <taxon>Calidifontibacillus</taxon>
    </lineage>
</organism>
<comment type="caution">
    <text evidence="4">The sequence shown here is derived from an EMBL/GenBank/DDBJ whole genome shotgun (WGS) entry which is preliminary data.</text>
</comment>
<dbReference type="InterPro" id="IPR009057">
    <property type="entry name" value="Homeodomain-like_sf"/>
</dbReference>
<comment type="function">
    <text evidence="1">Involved in the transposition of the insertion sequence.</text>
</comment>
<evidence type="ECO:0000256" key="1">
    <source>
        <dbReference type="ARBA" id="ARBA00002286"/>
    </source>
</evidence>
<dbReference type="PANTHER" id="PTHR46889">
    <property type="entry name" value="TRANSPOSASE INSF FOR INSERTION SEQUENCE IS3B-RELATED"/>
    <property type="match status" value="1"/>
</dbReference>
<dbReference type="Gene3D" id="1.10.10.60">
    <property type="entry name" value="Homeodomain-like"/>
    <property type="match status" value="1"/>
</dbReference>
<feature type="domain" description="Integrase catalytic" evidence="3">
    <location>
        <begin position="210"/>
        <end position="375"/>
    </location>
</feature>
<dbReference type="PANTHER" id="PTHR46889:SF7">
    <property type="entry name" value="TRANSPOSASE FOR INSERTION SEQUENCE ELEMENT IS904"/>
    <property type="match status" value="1"/>
</dbReference>
<dbReference type="InterPro" id="IPR012337">
    <property type="entry name" value="RNaseH-like_sf"/>
</dbReference>
<dbReference type="InterPro" id="IPR050900">
    <property type="entry name" value="Transposase_IS3/IS150/IS904"/>
</dbReference>
<dbReference type="InterPro" id="IPR036397">
    <property type="entry name" value="RNaseH_sf"/>
</dbReference>
<dbReference type="GO" id="GO:0003677">
    <property type="term" value="F:DNA binding"/>
    <property type="evidence" value="ECO:0007669"/>
    <property type="project" value="InterPro"/>
</dbReference>
<protein>
    <submittedName>
        <fullName evidence="4">IS3 family transposase</fullName>
    </submittedName>
</protein>
<dbReference type="SUPFAM" id="SSF53098">
    <property type="entry name" value="Ribonuclease H-like"/>
    <property type="match status" value="1"/>
</dbReference>
<dbReference type="Pfam" id="PF13333">
    <property type="entry name" value="rve_2"/>
    <property type="match status" value="1"/>
</dbReference>